<gene>
    <name evidence="2" type="ORF">CCAS_06990</name>
</gene>
<dbReference type="Pfam" id="PF08708">
    <property type="entry name" value="PriCT_1"/>
    <property type="match status" value="1"/>
</dbReference>
<feature type="domain" description="Primase C-terminal 1" evidence="1">
    <location>
        <begin position="94"/>
        <end position="156"/>
    </location>
</feature>
<sequence>MWALAEPFTRTEYARRKPLAYAAAVTEGLRRSVDGDKGYSGLITKNPERTAWDSHWVTDKLYTLDELRFWLEETGFMPPESWKKTRRKSPIGLGRNCALFESARTWAYREIRHHFGDPDGLGRSIQATAQALNQELFSEPLPVAEVDHIARSIHRWIITKSRMWADGPAVYEATFTTIQAARGKKGGRRSAERRWGTTNAERIEGFIND</sequence>
<dbReference type="Gene3D" id="1.10.340.50">
    <property type="match status" value="1"/>
</dbReference>
<reference evidence="2 3" key="1">
    <citation type="journal article" date="2012" name="J. Bacteriol.">
        <title>Genome Sequence of Corynebacterium casei UCMA 3821, Isolated from a Smear-Ripened Cheese.</title>
        <authorList>
            <person name="Monnet C."/>
            <person name="Loux V."/>
            <person name="Bento P."/>
            <person name="Gibrat J.F."/>
            <person name="Straub C."/>
            <person name="Bonnarme P."/>
            <person name="Landaud S."/>
            <person name="Irlinger F."/>
        </authorList>
    </citation>
    <scope>NUCLEOTIDE SEQUENCE [LARGE SCALE GENOMIC DNA]</scope>
    <source>
        <strain evidence="2 3">UCMA 3821</strain>
    </source>
</reference>
<proteinExistence type="predicted"/>
<dbReference type="AlphaFoldDB" id="G7HXL9"/>
<dbReference type="EMBL" id="CAFW01000059">
    <property type="protein sequence ID" value="CCE54934.1"/>
    <property type="molecule type" value="Genomic_DNA"/>
</dbReference>
<dbReference type="Proteomes" id="UP000004840">
    <property type="component" value="Unassembled WGS sequence"/>
</dbReference>
<dbReference type="Pfam" id="PF03090">
    <property type="entry name" value="Replicase"/>
    <property type="match status" value="1"/>
</dbReference>
<evidence type="ECO:0000313" key="3">
    <source>
        <dbReference type="Proteomes" id="UP000004840"/>
    </source>
</evidence>
<evidence type="ECO:0000313" key="2">
    <source>
        <dbReference type="EMBL" id="CCE54934.1"/>
    </source>
</evidence>
<accession>G7HXL9</accession>
<protein>
    <submittedName>
        <fullName evidence="2">Replicase</fullName>
    </submittedName>
</protein>
<organism evidence="2 3">
    <name type="scientific">Corynebacterium casei UCMA 3821</name>
    <dbReference type="NCBI Taxonomy" id="1110505"/>
    <lineage>
        <taxon>Bacteria</taxon>
        <taxon>Bacillati</taxon>
        <taxon>Actinomycetota</taxon>
        <taxon>Actinomycetes</taxon>
        <taxon>Mycobacteriales</taxon>
        <taxon>Corynebacteriaceae</taxon>
        <taxon>Corynebacterium</taxon>
    </lineage>
</organism>
<dbReference type="InterPro" id="IPR014820">
    <property type="entry name" value="PriCT_1"/>
</dbReference>
<evidence type="ECO:0000259" key="1">
    <source>
        <dbReference type="Pfam" id="PF08708"/>
    </source>
</evidence>
<name>G7HXL9_9CORY</name>
<dbReference type="InterPro" id="IPR004322">
    <property type="entry name" value="Plasmid_replicase_bac"/>
</dbReference>